<feature type="compositionally biased region" description="Basic and acidic residues" evidence="1">
    <location>
        <begin position="1"/>
        <end position="13"/>
    </location>
</feature>
<gene>
    <name evidence="2" type="ORF">DBV15_02549</name>
</gene>
<sequence>MRKQREPGDKAIDNHVFPVSFSEKQNDDRQFRSRRGYIAHEGTKYDAVKGPRVKATSDQAVLGSAPPTSGRRKKK</sequence>
<dbReference type="EMBL" id="QBLH01001194">
    <property type="protein sequence ID" value="TGZ52711.1"/>
    <property type="molecule type" value="Genomic_DNA"/>
</dbReference>
<protein>
    <submittedName>
        <fullName evidence="2">Uncharacterized protein</fullName>
    </submittedName>
</protein>
<evidence type="ECO:0000313" key="2">
    <source>
        <dbReference type="EMBL" id="TGZ52711.1"/>
    </source>
</evidence>
<name>A0A4S2KSD6_9HYME</name>
<evidence type="ECO:0000313" key="3">
    <source>
        <dbReference type="Proteomes" id="UP000310200"/>
    </source>
</evidence>
<feature type="region of interest" description="Disordered" evidence="1">
    <location>
        <begin position="1"/>
        <end position="75"/>
    </location>
</feature>
<comment type="caution">
    <text evidence="2">The sequence shown here is derived from an EMBL/GenBank/DDBJ whole genome shotgun (WGS) entry which is preliminary data.</text>
</comment>
<evidence type="ECO:0000256" key="1">
    <source>
        <dbReference type="SAM" id="MobiDB-lite"/>
    </source>
</evidence>
<organism evidence="2 3">
    <name type="scientific">Temnothorax longispinosus</name>
    <dbReference type="NCBI Taxonomy" id="300112"/>
    <lineage>
        <taxon>Eukaryota</taxon>
        <taxon>Metazoa</taxon>
        <taxon>Ecdysozoa</taxon>
        <taxon>Arthropoda</taxon>
        <taxon>Hexapoda</taxon>
        <taxon>Insecta</taxon>
        <taxon>Pterygota</taxon>
        <taxon>Neoptera</taxon>
        <taxon>Endopterygota</taxon>
        <taxon>Hymenoptera</taxon>
        <taxon>Apocrita</taxon>
        <taxon>Aculeata</taxon>
        <taxon>Formicoidea</taxon>
        <taxon>Formicidae</taxon>
        <taxon>Myrmicinae</taxon>
        <taxon>Temnothorax</taxon>
    </lineage>
</organism>
<keyword evidence="3" id="KW-1185">Reference proteome</keyword>
<accession>A0A4S2KSD6</accession>
<dbReference type="Proteomes" id="UP000310200">
    <property type="component" value="Unassembled WGS sequence"/>
</dbReference>
<dbReference type="AlphaFoldDB" id="A0A4S2KSD6"/>
<proteinExistence type="predicted"/>
<reference evidence="2 3" key="1">
    <citation type="journal article" date="2019" name="Philos. Trans. R. Soc. Lond., B, Biol. Sci.">
        <title>Ant behaviour and brain gene expression of defending hosts depend on the ecological success of the intruding social parasite.</title>
        <authorList>
            <person name="Kaur R."/>
            <person name="Stoldt M."/>
            <person name="Jongepier E."/>
            <person name="Feldmeyer B."/>
            <person name="Menzel F."/>
            <person name="Bornberg-Bauer E."/>
            <person name="Foitzik S."/>
        </authorList>
    </citation>
    <scope>NUCLEOTIDE SEQUENCE [LARGE SCALE GENOMIC DNA]</scope>
    <source>
        <tissue evidence="2">Whole body</tissue>
    </source>
</reference>